<dbReference type="Proteomes" id="UP000275777">
    <property type="component" value="Chromosome"/>
</dbReference>
<evidence type="ECO:0000313" key="1">
    <source>
        <dbReference type="EMBL" id="VEB41373.1"/>
    </source>
</evidence>
<evidence type="ECO:0000313" key="2">
    <source>
        <dbReference type="Proteomes" id="UP000275777"/>
    </source>
</evidence>
<dbReference type="EMBL" id="LR134182">
    <property type="protein sequence ID" value="VEB41373.1"/>
    <property type="molecule type" value="Genomic_DNA"/>
</dbReference>
<name>A0A447T924_CHRVL</name>
<accession>A0A447T924</accession>
<gene>
    <name evidence="1" type="ORF">NCTC9695_01800</name>
</gene>
<sequence>MHGPDRFELSSRLWKAIDHAEAGRDSAAVAVCQLIQRGDEEGARLTLDRLFQPANAKYDELMARVSALVKSWKEELEQAR</sequence>
<protein>
    <submittedName>
        <fullName evidence="1">Uncharacterized protein</fullName>
    </submittedName>
</protein>
<proteinExistence type="predicted"/>
<dbReference type="AlphaFoldDB" id="A0A447T924"/>
<organism evidence="1 2">
    <name type="scientific">Chromobacterium violaceum</name>
    <dbReference type="NCBI Taxonomy" id="536"/>
    <lineage>
        <taxon>Bacteria</taxon>
        <taxon>Pseudomonadati</taxon>
        <taxon>Pseudomonadota</taxon>
        <taxon>Betaproteobacteria</taxon>
        <taxon>Neisseriales</taxon>
        <taxon>Chromobacteriaceae</taxon>
        <taxon>Chromobacterium</taxon>
    </lineage>
</organism>
<reference evidence="1 2" key="1">
    <citation type="submission" date="2018-12" db="EMBL/GenBank/DDBJ databases">
        <authorList>
            <consortium name="Pathogen Informatics"/>
        </authorList>
    </citation>
    <scope>NUCLEOTIDE SEQUENCE [LARGE SCALE GENOMIC DNA]</scope>
    <source>
        <strain evidence="1 2">NCTC9695</strain>
    </source>
</reference>